<reference evidence="1" key="1">
    <citation type="submission" date="2022-07" db="EMBL/GenBank/DDBJ databases">
        <title>Phylogenomic reconstructions and comparative analyses of Kickxellomycotina fungi.</title>
        <authorList>
            <person name="Reynolds N.K."/>
            <person name="Stajich J.E."/>
            <person name="Barry K."/>
            <person name="Grigoriev I.V."/>
            <person name="Crous P."/>
            <person name="Smith M.E."/>
        </authorList>
    </citation>
    <scope>NUCLEOTIDE SEQUENCE</scope>
    <source>
        <strain evidence="1">CBS 190363</strain>
    </source>
</reference>
<gene>
    <name evidence="1" type="ORF">IWW38_001681</name>
</gene>
<keyword evidence="2" id="KW-1185">Reference proteome</keyword>
<accession>A0ACC1M5N1</accession>
<organism evidence="1 2">
    <name type="scientific">Coemansia aciculifera</name>
    <dbReference type="NCBI Taxonomy" id="417176"/>
    <lineage>
        <taxon>Eukaryota</taxon>
        <taxon>Fungi</taxon>
        <taxon>Fungi incertae sedis</taxon>
        <taxon>Zoopagomycota</taxon>
        <taxon>Kickxellomycotina</taxon>
        <taxon>Kickxellomycetes</taxon>
        <taxon>Kickxellales</taxon>
        <taxon>Kickxellaceae</taxon>
        <taxon>Coemansia</taxon>
    </lineage>
</organism>
<protein>
    <submittedName>
        <fullName evidence="1">Uncharacterized protein</fullName>
    </submittedName>
</protein>
<comment type="caution">
    <text evidence="1">The sequence shown here is derived from an EMBL/GenBank/DDBJ whole genome shotgun (WGS) entry which is preliminary data.</text>
</comment>
<evidence type="ECO:0000313" key="1">
    <source>
        <dbReference type="EMBL" id="KAJ2897535.1"/>
    </source>
</evidence>
<proteinExistence type="predicted"/>
<dbReference type="EMBL" id="JANBVB010000111">
    <property type="protein sequence ID" value="KAJ2897535.1"/>
    <property type="molecule type" value="Genomic_DNA"/>
</dbReference>
<sequence>MRHSLAVVVFGVSVLGCGPAVHNEAAERARQWFHTPSTGQNDDTISEYRGILDRHSSSLQAGVVFPDWGYGCLSMDNPAESAHWTPFLHYGASHVLKRYPKPYSERGAQLVAFLFGIASHQVADEQWHSLSGLRDGLMQVLANSTFNGEYSRAHDALDVGGDFAMAHMSDLRYILDKWSVPVDDVMEIYEAMGVGVVAKWKMQFCLTRQFYAMEAVKRFGRGLFPSYASRAPILTERLDDYYVGGLFAMATSTCNCWEIVAGWLETGDFSKSCLVRGHRQPRHEGGNATAVHLDRSPAQAILEYMWPPPFGQIGGDISEAVTADEVDGVLHISLNSQSLFPEPLLQTSHGGGEAGKRQHVFEHTVGPGNVSDTCVPLSTLFPKSKQLYTTSAYSGLGTAVVIGDFSGTGQPSVAISAPYFKAQAGDHRMPMGGGPSAGAVFVVNGSDLVYAESQQDILDADPLVLVPPVDGEDDGHQQMQFPVFGSSMAVVDFNADGVDDLAVGSSGFGASATGAMLGRVDVYLGRHGHGLSSTPSYSLTAAELAAYYPGTGQSRQRIGGFLFGEDVNNDGIVDLLIGAPYHADTARRIHTGRVFGYISRSNRSEAGMMGAPDFTLASPQRQAFEWFGYSARSVYVDTLQTSLILVGAPGHKTMEEEEEGHSLTGKVYAFALDNDTHEVVPMDGLAFTSRKAKTQLGSQIHVWQRGDKESPLILFGSPSEHNPRLGGERVVERRRAPEAERGWQAGQVRVIDPRLWHKEAMTGGGVEEGEEVAGLLSTLCGEQSPGHFGRGLATTESEVWIGEPFSGLETGHVYRWREKEEEPQCFSVPNAMGSSGGGRLGQIIRVARQGNEELLVATVPHDSQFSRLSGSVMLLQRRAV</sequence>
<name>A0ACC1M5N1_9FUNG</name>
<dbReference type="Proteomes" id="UP001139981">
    <property type="component" value="Unassembled WGS sequence"/>
</dbReference>
<evidence type="ECO:0000313" key="2">
    <source>
        <dbReference type="Proteomes" id="UP001139981"/>
    </source>
</evidence>